<evidence type="ECO:0000256" key="3">
    <source>
        <dbReference type="SAM" id="SignalP"/>
    </source>
</evidence>
<keyword evidence="3" id="KW-0732">Signal</keyword>
<evidence type="ECO:0000256" key="1">
    <source>
        <dbReference type="SAM" id="MobiDB-lite"/>
    </source>
</evidence>
<name>A0ABQ8J9V7_DERPT</name>
<feature type="signal peptide" evidence="3">
    <location>
        <begin position="1"/>
        <end position="24"/>
    </location>
</feature>
<reference evidence="4 5" key="2">
    <citation type="journal article" date="2022" name="Mol. Biol. Evol.">
        <title>Comparative Genomics Reveals Insights into the Divergent Evolution of Astigmatic Mites and Household Pest Adaptations.</title>
        <authorList>
            <person name="Xiong Q."/>
            <person name="Wan A.T."/>
            <person name="Liu X."/>
            <person name="Fung C.S."/>
            <person name="Xiao X."/>
            <person name="Malainual N."/>
            <person name="Hou J."/>
            <person name="Wang L."/>
            <person name="Wang M."/>
            <person name="Yang K.Y."/>
            <person name="Cui Y."/>
            <person name="Leung E.L."/>
            <person name="Nong W."/>
            <person name="Shin S.K."/>
            <person name="Au S.W."/>
            <person name="Jeong K.Y."/>
            <person name="Chew F.T."/>
            <person name="Hui J.H."/>
            <person name="Leung T.F."/>
            <person name="Tungtrongchitr A."/>
            <person name="Zhong N."/>
            <person name="Liu Z."/>
            <person name="Tsui S.K."/>
        </authorList>
    </citation>
    <scope>NUCLEOTIDE SEQUENCE [LARGE SCALE GENOMIC DNA]</scope>
    <source>
        <strain evidence="4">Derp</strain>
    </source>
</reference>
<feature type="compositionally biased region" description="Pro residues" evidence="1">
    <location>
        <begin position="637"/>
        <end position="646"/>
    </location>
</feature>
<feature type="compositionally biased region" description="Basic and acidic residues" evidence="1">
    <location>
        <begin position="514"/>
        <end position="527"/>
    </location>
</feature>
<reference evidence="4 5" key="1">
    <citation type="journal article" date="2018" name="J. Allergy Clin. Immunol.">
        <title>High-quality assembly of Dermatophagoides pteronyssinus genome and transcriptome reveals a wide range of novel allergens.</title>
        <authorList>
            <person name="Liu X.Y."/>
            <person name="Yang K.Y."/>
            <person name="Wang M.Q."/>
            <person name="Kwok J.S."/>
            <person name="Zeng X."/>
            <person name="Yang Z."/>
            <person name="Xiao X.J."/>
            <person name="Lau C.P."/>
            <person name="Li Y."/>
            <person name="Huang Z.M."/>
            <person name="Ba J.G."/>
            <person name="Yim A.K."/>
            <person name="Ouyang C.Y."/>
            <person name="Ngai S.M."/>
            <person name="Chan T.F."/>
            <person name="Leung E.L."/>
            <person name="Liu L."/>
            <person name="Liu Z.G."/>
            <person name="Tsui S.K."/>
        </authorList>
    </citation>
    <scope>NUCLEOTIDE SEQUENCE [LARGE SCALE GENOMIC DNA]</scope>
    <source>
        <strain evidence="4">Derp</strain>
    </source>
</reference>
<feature type="region of interest" description="Disordered" evidence="1">
    <location>
        <begin position="633"/>
        <end position="672"/>
    </location>
</feature>
<sequence length="724" mass="82622">MGFQNLSIIIVVILSSLLLNGSIAIHHFDVDDHHHHHLHSHHGLRNYHPKCIHNDDWPENLSPSSSSLRSTKKTSFIWPQHDITTAQLDSSNHHHHNHELQPLKIEYTLPPVYDHRQIILNEEDIFEPEQLFPQHQQQHHHHKNTLLDSLQQFSIPSSSSLSSSTTNGWDDLPNSSVYRIRKTSSNNSKKKRKKISGQNNNSHRQQQKPLKEIYIPDNGFSMKNLSPPSYSKLNKIIVIEETGDDNNGKQNNNTDIFNVDPQLTKQIVQSIFDSKHLTINNNDNERINYDFKSNNQYNNFYQQPTQSTKLSSTIIYNDDHPSLLNLQNQQSLTPISTIKDLHDRLNETLLLNNLDYGNVSIELVNNNNDNNNNYYHPLHNVTMITPYDSYNLSTKIFQTKLNDHIKLMNWSSLSSLTPSKNDSTTTTTMSYSFPLRNDTYRNGTNEQLVSSGSTNQECERNNNHVLPTPSIITMPTTTTTTMASTLLPTRSSSIFYHRKFMKNHGNNSPQSEQHNYKHEDSIHKNNNNDDYDQNNDHALNTGKIASIIIAFCISILLLIGIILMFLHKDFVTDQINHHCRNQQRRNENHENGNQQQQSSSLEAAAINFEQQQHQGSSSSSLSSSTIDSMIITTQQIPSPPPPPPPTQSQFLSSSLSRHSSSVASPSIPTPKPNVKQIQQFLENKQRTNSINNNNDNGFDKKCRHFSRANRLAVPKRPPLPIVGD</sequence>
<evidence type="ECO:0000313" key="4">
    <source>
        <dbReference type="EMBL" id="KAH9419393.1"/>
    </source>
</evidence>
<feature type="region of interest" description="Disordered" evidence="1">
    <location>
        <begin position="157"/>
        <end position="210"/>
    </location>
</feature>
<feature type="region of interest" description="Disordered" evidence="1">
    <location>
        <begin position="448"/>
        <end position="473"/>
    </location>
</feature>
<dbReference type="EMBL" id="NJHN03000059">
    <property type="protein sequence ID" value="KAH9419393.1"/>
    <property type="molecule type" value="Genomic_DNA"/>
</dbReference>
<keyword evidence="5" id="KW-1185">Reference proteome</keyword>
<protein>
    <recommendedName>
        <fullName evidence="6">Serine/threonine-protein kinase DDB_G0282963</fullName>
    </recommendedName>
</protein>
<feature type="region of interest" description="Disordered" evidence="1">
    <location>
        <begin position="501"/>
        <end position="534"/>
    </location>
</feature>
<keyword evidence="2" id="KW-0812">Transmembrane</keyword>
<feature type="compositionally biased region" description="Polar residues" evidence="1">
    <location>
        <begin position="504"/>
        <end position="513"/>
    </location>
</feature>
<keyword evidence="2" id="KW-0472">Membrane</keyword>
<feature type="compositionally biased region" description="Polar residues" evidence="1">
    <location>
        <begin position="165"/>
        <end position="177"/>
    </location>
</feature>
<evidence type="ECO:0000256" key="2">
    <source>
        <dbReference type="SAM" id="Phobius"/>
    </source>
</evidence>
<organism evidence="4 5">
    <name type="scientific">Dermatophagoides pteronyssinus</name>
    <name type="common">European house dust mite</name>
    <dbReference type="NCBI Taxonomy" id="6956"/>
    <lineage>
        <taxon>Eukaryota</taxon>
        <taxon>Metazoa</taxon>
        <taxon>Ecdysozoa</taxon>
        <taxon>Arthropoda</taxon>
        <taxon>Chelicerata</taxon>
        <taxon>Arachnida</taxon>
        <taxon>Acari</taxon>
        <taxon>Acariformes</taxon>
        <taxon>Sarcoptiformes</taxon>
        <taxon>Astigmata</taxon>
        <taxon>Psoroptidia</taxon>
        <taxon>Analgoidea</taxon>
        <taxon>Pyroglyphidae</taxon>
        <taxon>Dermatophagoidinae</taxon>
        <taxon>Dermatophagoides</taxon>
    </lineage>
</organism>
<feature type="chain" id="PRO_5047520332" description="Serine/threonine-protein kinase DDB_G0282963" evidence="3">
    <location>
        <begin position="25"/>
        <end position="724"/>
    </location>
</feature>
<evidence type="ECO:0000313" key="5">
    <source>
        <dbReference type="Proteomes" id="UP000887458"/>
    </source>
</evidence>
<gene>
    <name evidence="4" type="ORF">DERP_010604</name>
</gene>
<accession>A0ABQ8J9V7</accession>
<keyword evidence="2" id="KW-1133">Transmembrane helix</keyword>
<feature type="compositionally biased region" description="Low complexity" evidence="1">
    <location>
        <begin position="647"/>
        <end position="666"/>
    </location>
</feature>
<feature type="compositionally biased region" description="Polar residues" evidence="1">
    <location>
        <begin position="197"/>
        <end position="208"/>
    </location>
</feature>
<evidence type="ECO:0008006" key="6">
    <source>
        <dbReference type="Google" id="ProtNLM"/>
    </source>
</evidence>
<dbReference type="Proteomes" id="UP000887458">
    <property type="component" value="Unassembled WGS sequence"/>
</dbReference>
<proteinExistence type="predicted"/>
<comment type="caution">
    <text evidence="4">The sequence shown here is derived from an EMBL/GenBank/DDBJ whole genome shotgun (WGS) entry which is preliminary data.</text>
</comment>
<feature type="transmembrane region" description="Helical" evidence="2">
    <location>
        <begin position="544"/>
        <end position="566"/>
    </location>
</feature>